<dbReference type="InterPro" id="IPR055943">
    <property type="entry name" value="DUF7521"/>
</dbReference>
<feature type="transmembrane region" description="Helical" evidence="1">
    <location>
        <begin position="41"/>
        <end position="61"/>
    </location>
</feature>
<gene>
    <name evidence="2" type="ORF">ACFFOL_18155</name>
</gene>
<reference evidence="2" key="1">
    <citation type="submission" date="2024-09" db="EMBL/GenBank/DDBJ databases">
        <authorList>
            <person name="Sun Q."/>
        </authorList>
    </citation>
    <scope>NUCLEOTIDE SEQUENCE [LARGE SCALE GENOMIC DNA]</scope>
    <source>
        <strain evidence="2">JCM 31273</strain>
    </source>
</reference>
<proteinExistence type="predicted"/>
<dbReference type="AlphaFoldDB" id="A0ABD5MVS7"/>
<organism evidence="2 3">
    <name type="scientific">Halobaculum roseum</name>
    <dbReference type="NCBI Taxonomy" id="2175149"/>
    <lineage>
        <taxon>Archaea</taxon>
        <taxon>Methanobacteriati</taxon>
        <taxon>Methanobacteriota</taxon>
        <taxon>Stenosarchaea group</taxon>
        <taxon>Halobacteria</taxon>
        <taxon>Halobacteriales</taxon>
        <taxon>Haloferacaceae</taxon>
        <taxon>Halobaculum</taxon>
    </lineage>
</organism>
<dbReference type="RefSeq" id="WP_225935259.1">
    <property type="nucleotide sequence ID" value="NZ_CP082288.1"/>
</dbReference>
<accession>A0ABD5MVS7</accession>
<evidence type="ECO:0000313" key="3">
    <source>
        <dbReference type="Proteomes" id="UP001589595"/>
    </source>
</evidence>
<comment type="caution">
    <text evidence="2">The sequence shown here is derived from an EMBL/GenBank/DDBJ whole genome shotgun (WGS) entry which is preliminary data.</text>
</comment>
<evidence type="ECO:0000256" key="1">
    <source>
        <dbReference type="SAM" id="Phobius"/>
    </source>
</evidence>
<keyword evidence="1" id="KW-0812">Transmembrane</keyword>
<protein>
    <submittedName>
        <fullName evidence="2">Uncharacterized protein</fullName>
    </submittedName>
</protein>
<keyword evidence="3" id="KW-1185">Reference proteome</keyword>
<dbReference type="GeneID" id="67212769"/>
<feature type="transmembrane region" description="Helical" evidence="1">
    <location>
        <begin position="73"/>
        <end position="97"/>
    </location>
</feature>
<dbReference type="Pfam" id="PF24365">
    <property type="entry name" value="DUF7521"/>
    <property type="match status" value="1"/>
</dbReference>
<keyword evidence="1" id="KW-0472">Membrane</keyword>
<evidence type="ECO:0000313" key="2">
    <source>
        <dbReference type="EMBL" id="MFB9826097.1"/>
    </source>
</evidence>
<name>A0ABD5MVS7_9EURY</name>
<dbReference type="Proteomes" id="UP001589595">
    <property type="component" value="Unassembled WGS sequence"/>
</dbReference>
<dbReference type="EMBL" id="JBHMAJ010000011">
    <property type="protein sequence ID" value="MFB9826097.1"/>
    <property type="molecule type" value="Genomic_DNA"/>
</dbReference>
<feature type="transmembrane region" description="Helical" evidence="1">
    <location>
        <begin position="6"/>
        <end position="29"/>
    </location>
</feature>
<sequence>MSHLTIAIAAAKTLTFVFGATITYLSWTAYRRTRAAALRSLAVGFAIVTAGSVLGGGVDLIGDLLPIAGSEPVILYGVLVQSVLTMIGFGFITYSLYRE</sequence>
<keyword evidence="1" id="KW-1133">Transmembrane helix</keyword>